<protein>
    <submittedName>
        <fullName evidence="2">Uncharacterized conserved protein YegP, UPF0339 family</fullName>
    </submittedName>
</protein>
<dbReference type="Proteomes" id="UP000199534">
    <property type="component" value="Unassembled WGS sequence"/>
</dbReference>
<dbReference type="SUPFAM" id="SSF160113">
    <property type="entry name" value="YegP-like"/>
    <property type="match status" value="2"/>
</dbReference>
<reference evidence="2 3" key="1">
    <citation type="submission" date="2016-10" db="EMBL/GenBank/DDBJ databases">
        <authorList>
            <person name="de Groot N.N."/>
        </authorList>
    </citation>
    <scope>NUCLEOTIDE SEQUENCE [LARGE SCALE GENOMIC DNA]</scope>
    <source>
        <strain evidence="2 3">DSM 21019</strain>
    </source>
</reference>
<dbReference type="InterPro" id="IPR036913">
    <property type="entry name" value="YegP-like_sf"/>
</dbReference>
<dbReference type="InterPro" id="IPR010879">
    <property type="entry name" value="DUF1508"/>
</dbReference>
<dbReference type="STRING" id="400055.SAMN04490243_1195"/>
<dbReference type="Gene3D" id="2.30.29.80">
    <property type="match status" value="1"/>
</dbReference>
<keyword evidence="3" id="KW-1185">Reference proteome</keyword>
<dbReference type="AlphaFoldDB" id="A0A1I6G402"/>
<dbReference type="OrthoDB" id="9802792at2"/>
<accession>A0A1I6G402</accession>
<evidence type="ECO:0000259" key="1">
    <source>
        <dbReference type="Pfam" id="PF07411"/>
    </source>
</evidence>
<gene>
    <name evidence="2" type="ORF">SAMN04490243_1195</name>
</gene>
<dbReference type="RefSeq" id="WP_092981455.1">
    <property type="nucleotide sequence ID" value="NZ_FOYQ01000001.1"/>
</dbReference>
<evidence type="ECO:0000313" key="3">
    <source>
        <dbReference type="Proteomes" id="UP000199534"/>
    </source>
</evidence>
<evidence type="ECO:0000313" key="2">
    <source>
        <dbReference type="EMBL" id="SFR36861.1"/>
    </source>
</evidence>
<organism evidence="2 3">
    <name type="scientific">Robiginitalea myxolifaciens</name>
    <dbReference type="NCBI Taxonomy" id="400055"/>
    <lineage>
        <taxon>Bacteria</taxon>
        <taxon>Pseudomonadati</taxon>
        <taxon>Bacteroidota</taxon>
        <taxon>Flavobacteriia</taxon>
        <taxon>Flavobacteriales</taxon>
        <taxon>Flavobacteriaceae</taxon>
        <taxon>Robiginitalea</taxon>
    </lineage>
</organism>
<feature type="domain" description="DUF1508" evidence="1">
    <location>
        <begin position="15"/>
        <end position="60"/>
    </location>
</feature>
<dbReference type="PANTHER" id="PTHR40606:SF1">
    <property type="entry name" value="UPF0339 PROTEIN YEGP"/>
    <property type="match status" value="1"/>
</dbReference>
<sequence>MSNSITGYYTLFTGKDGNYYFNLKAGNNKIILRGTERYRSKSDCLTGIRSVQQHGPNRANYVVKTAVNGQPYFVLKARNNEVIGFGETYTSQAALNNGIRSVMENSQSRVIKGTDESYYEINVGGKEFDVKEGSYTREQILELAGLRGRWCLFLLNRFGGRTEITAGQSIEIRSCLRFAVVRLD</sequence>
<dbReference type="EMBL" id="FOYQ01000001">
    <property type="protein sequence ID" value="SFR36861.1"/>
    <property type="molecule type" value="Genomic_DNA"/>
</dbReference>
<name>A0A1I6G402_9FLAO</name>
<dbReference type="PANTHER" id="PTHR40606">
    <property type="match status" value="1"/>
</dbReference>
<proteinExistence type="predicted"/>
<feature type="domain" description="DUF1508" evidence="1">
    <location>
        <begin position="67"/>
        <end position="108"/>
    </location>
</feature>
<dbReference type="Pfam" id="PF07411">
    <property type="entry name" value="DUF1508"/>
    <property type="match status" value="2"/>
</dbReference>
<dbReference type="InterPro" id="IPR051141">
    <property type="entry name" value="UPF0339_domain"/>
</dbReference>